<proteinExistence type="predicted"/>
<reference evidence="2" key="1">
    <citation type="journal article" date="2023" name="G3 (Bethesda)">
        <title>Whole genome assemblies of Zophobas morio and Tenebrio molitor.</title>
        <authorList>
            <person name="Kaur S."/>
            <person name="Stinson S.A."/>
            <person name="diCenzo G.C."/>
        </authorList>
    </citation>
    <scope>NUCLEOTIDE SEQUENCE</scope>
    <source>
        <strain evidence="2">QUZm001</strain>
    </source>
</reference>
<comment type="caution">
    <text evidence="2">The sequence shown here is derived from an EMBL/GenBank/DDBJ whole genome shotgun (WGS) entry which is preliminary data.</text>
</comment>
<feature type="region of interest" description="Disordered" evidence="1">
    <location>
        <begin position="13"/>
        <end position="48"/>
    </location>
</feature>
<dbReference type="EMBL" id="JALNTZ010000005">
    <property type="protein sequence ID" value="KAJ3651135.1"/>
    <property type="molecule type" value="Genomic_DNA"/>
</dbReference>
<keyword evidence="3" id="KW-1185">Reference proteome</keyword>
<sequence length="119" mass="13313">MLRQWRTVTWIDKSGRNGSNPKYSHRGATARASLGNHQSTGPSSHWRHAAPLHDSANLKIIPEKSVFTPHQAAPPSFSRRSSYQTVGGVVAVREENIFVQRSIELGVTRWVKLNGICRK</sequence>
<gene>
    <name evidence="2" type="ORF">Zmor_017191</name>
</gene>
<protein>
    <submittedName>
        <fullName evidence="2">Uncharacterized protein</fullName>
    </submittedName>
</protein>
<evidence type="ECO:0000313" key="2">
    <source>
        <dbReference type="EMBL" id="KAJ3651135.1"/>
    </source>
</evidence>
<accession>A0AA38I7Z7</accession>
<evidence type="ECO:0000313" key="3">
    <source>
        <dbReference type="Proteomes" id="UP001168821"/>
    </source>
</evidence>
<name>A0AA38I7Z7_9CUCU</name>
<dbReference type="Proteomes" id="UP001168821">
    <property type="component" value="Unassembled WGS sequence"/>
</dbReference>
<evidence type="ECO:0000256" key="1">
    <source>
        <dbReference type="SAM" id="MobiDB-lite"/>
    </source>
</evidence>
<organism evidence="2 3">
    <name type="scientific">Zophobas morio</name>
    <dbReference type="NCBI Taxonomy" id="2755281"/>
    <lineage>
        <taxon>Eukaryota</taxon>
        <taxon>Metazoa</taxon>
        <taxon>Ecdysozoa</taxon>
        <taxon>Arthropoda</taxon>
        <taxon>Hexapoda</taxon>
        <taxon>Insecta</taxon>
        <taxon>Pterygota</taxon>
        <taxon>Neoptera</taxon>
        <taxon>Endopterygota</taxon>
        <taxon>Coleoptera</taxon>
        <taxon>Polyphaga</taxon>
        <taxon>Cucujiformia</taxon>
        <taxon>Tenebrionidae</taxon>
        <taxon>Zophobas</taxon>
    </lineage>
</organism>
<dbReference type="AlphaFoldDB" id="A0AA38I7Z7"/>